<dbReference type="SUPFAM" id="SSF48403">
    <property type="entry name" value="Ankyrin repeat"/>
    <property type="match status" value="1"/>
</dbReference>
<dbReference type="Proteomes" id="UP000887575">
    <property type="component" value="Unassembled WGS sequence"/>
</dbReference>
<dbReference type="SMART" id="SM00248">
    <property type="entry name" value="ANK"/>
    <property type="match status" value="5"/>
</dbReference>
<evidence type="ECO:0000256" key="3">
    <source>
        <dbReference type="PROSITE-ProRule" id="PRU00023"/>
    </source>
</evidence>
<accession>A0AAF3EUP2</accession>
<evidence type="ECO:0000256" key="4">
    <source>
        <dbReference type="SAM" id="MobiDB-lite"/>
    </source>
</evidence>
<organism evidence="5 6">
    <name type="scientific">Mesorhabditis belari</name>
    <dbReference type="NCBI Taxonomy" id="2138241"/>
    <lineage>
        <taxon>Eukaryota</taxon>
        <taxon>Metazoa</taxon>
        <taxon>Ecdysozoa</taxon>
        <taxon>Nematoda</taxon>
        <taxon>Chromadorea</taxon>
        <taxon>Rhabditida</taxon>
        <taxon>Rhabditina</taxon>
        <taxon>Rhabditomorpha</taxon>
        <taxon>Rhabditoidea</taxon>
        <taxon>Rhabditidae</taxon>
        <taxon>Mesorhabditinae</taxon>
        <taxon>Mesorhabditis</taxon>
    </lineage>
</organism>
<keyword evidence="5" id="KW-1185">Reference proteome</keyword>
<keyword evidence="1" id="KW-0677">Repeat</keyword>
<dbReference type="InterPro" id="IPR036770">
    <property type="entry name" value="Ankyrin_rpt-contain_sf"/>
</dbReference>
<dbReference type="Gene3D" id="1.25.40.20">
    <property type="entry name" value="Ankyrin repeat-containing domain"/>
    <property type="match status" value="2"/>
</dbReference>
<reference evidence="6" key="1">
    <citation type="submission" date="2024-02" db="UniProtKB">
        <authorList>
            <consortium name="WormBaseParasite"/>
        </authorList>
    </citation>
    <scope>IDENTIFICATION</scope>
</reference>
<keyword evidence="2 3" id="KW-0040">ANK repeat</keyword>
<dbReference type="PROSITE" id="PS50297">
    <property type="entry name" value="ANK_REP_REGION"/>
    <property type="match status" value="1"/>
</dbReference>
<feature type="region of interest" description="Disordered" evidence="4">
    <location>
        <begin position="1"/>
        <end position="29"/>
    </location>
</feature>
<evidence type="ECO:0000313" key="6">
    <source>
        <dbReference type="WBParaSite" id="MBELARI_LOCUS17893"/>
    </source>
</evidence>
<evidence type="ECO:0000256" key="1">
    <source>
        <dbReference type="ARBA" id="ARBA00022737"/>
    </source>
</evidence>
<proteinExistence type="predicted"/>
<dbReference type="InterPro" id="IPR002110">
    <property type="entry name" value="Ankyrin_rpt"/>
</dbReference>
<evidence type="ECO:0000256" key="2">
    <source>
        <dbReference type="ARBA" id="ARBA00023043"/>
    </source>
</evidence>
<dbReference type="WBParaSite" id="MBELARI_LOCUS17893">
    <property type="protein sequence ID" value="MBELARI_LOCUS17893"/>
    <property type="gene ID" value="MBELARI_LOCUS17893"/>
</dbReference>
<dbReference type="PROSITE" id="PS50088">
    <property type="entry name" value="ANK_REPEAT"/>
    <property type="match status" value="1"/>
</dbReference>
<name>A0AAF3EUP2_9BILA</name>
<feature type="repeat" description="ANK" evidence="3">
    <location>
        <begin position="67"/>
        <end position="99"/>
    </location>
</feature>
<dbReference type="PANTHER" id="PTHR24198:SF165">
    <property type="entry name" value="ANKYRIN REPEAT-CONTAINING PROTEIN-RELATED"/>
    <property type="match status" value="1"/>
</dbReference>
<dbReference type="PRINTS" id="PR01415">
    <property type="entry name" value="ANKYRIN"/>
</dbReference>
<dbReference type="AlphaFoldDB" id="A0AAF3EUP2"/>
<dbReference type="PANTHER" id="PTHR24198">
    <property type="entry name" value="ANKYRIN REPEAT AND PROTEIN KINASE DOMAIN-CONTAINING PROTEIN"/>
    <property type="match status" value="1"/>
</dbReference>
<dbReference type="Pfam" id="PF12796">
    <property type="entry name" value="Ank_2"/>
    <property type="match status" value="1"/>
</dbReference>
<sequence length="588" mass="67531">MKKRGQEIQNDEENTKDKRRKISKNSDHISTYKPGSSIFDLVKSGDVEMITSALRIDPNRIRSHDDMGKTALHFAASIGNVAICQALIDNEADVDARTHDMLTPLHMICSAQPVVPLDNAKAIVRMLLDKGANFSLSTPNDESTINVALNAENEDLAVFLLGFVSEDVIFHRDNRGETCAHLAAQLGNTLFIKEVSRREPRLFLLESDRGTALHVAITLVNIQIAIIIMDTIRARYGVLELRTQINKRREYDDLSPTALAFIKESLVLAEKCIEYGGIIDKPFNSAIWNRPSYCYEICFEKKNVELFKLVLNCFGDEPLPGKYDPDSNAWILCVEYGADNCLIELDKRQKRPKNGFESVDWNHHRYTLPWCWAQRRFFSDLQLQGVSLLQKFMRENIPRTPVALSPIQYQNFPFMLDAILRGESLETIQKQLREEFLFSGPFLDWDVVKQSFARHLEKWPFDEQTQFERYKISLFDHMAQSEADSFGAAREMMKLGLQLEIRKCPCKDCECLSPQYACLDPNRPEISLALNAADYFLRIPMCHRMRYLFKQQKDLNEISSVATLEAHARYALRKTKKPIYLGTKTVLR</sequence>
<evidence type="ECO:0000313" key="5">
    <source>
        <dbReference type="Proteomes" id="UP000887575"/>
    </source>
</evidence>
<protein>
    <submittedName>
        <fullName evidence="6">Uncharacterized protein</fullName>
    </submittedName>
</protein>